<feature type="compositionally biased region" description="Basic and acidic residues" evidence="3">
    <location>
        <begin position="1"/>
        <end position="15"/>
    </location>
</feature>
<dbReference type="SMART" id="SM00256">
    <property type="entry name" value="FBOX"/>
    <property type="match status" value="1"/>
</dbReference>
<dbReference type="InterPro" id="IPR011990">
    <property type="entry name" value="TPR-like_helical_dom_sf"/>
</dbReference>
<dbReference type="PANTHER" id="PTHR22904:SF523">
    <property type="entry name" value="STRESS-INDUCED-PHOSPHOPROTEIN 1"/>
    <property type="match status" value="1"/>
</dbReference>
<dbReference type="Pfam" id="PF12937">
    <property type="entry name" value="F-box-like"/>
    <property type="match status" value="1"/>
</dbReference>
<dbReference type="SMART" id="SM00028">
    <property type="entry name" value="TPR"/>
    <property type="match status" value="3"/>
</dbReference>
<dbReference type="InterPro" id="IPR036047">
    <property type="entry name" value="F-box-like_dom_sf"/>
</dbReference>
<sequence length="595" mass="68574">MSIKRKISEDLHHDPSASCGHTKRPNFGKRVLDKYRQNGQDLARQGKYEESIQVFSYALLQENANMSDILDNRSAVYCKLGQYDKALSDAKRLIRSDSQDERGYLRAAKALILTHKPEKALEVYAYALKSIDKYHPQREVLEKLRSKLSAKLESQCKDPIQTLNNDCLLQIFEYIPFMQRVKLTRVCRSWKAYITGQSSLWSDISFKGGRSPVSPETVRACIRYSGQRLRKTQIHNVKNFLNAIQQISRCPKLEHLDIDGVAAQEHILSLFRRKYTLRSIIISKKVTLGRMAMIELLKLPNLEHFEAGHQITPEDQMDESQCVRTPNLKSFTLNLSCYLNSAMNFRPQWANTTTLEKKEYEEKERQLRLVDPIPKLEVLRLVRDQSTSRGVSLSPLWFCSPKFRTLDFRSLHLMLKWSFPENLENLFLIDCTIAFATENFLPFKLPKLKSLVLCQLVWLRTIHLEKFLTHNSGALDTLQIEQCEGIQSTDTLETLKALPDALKNLKVLHLSGMGFYSLDDNLVIDFISGTRLKELHLAHCQVTGSLIKKIVQWRNLVSKEDEFFPRIDVLSIKGCVEVSPEAFEWGRANGLKILK</sequence>
<evidence type="ECO:0000256" key="1">
    <source>
        <dbReference type="ARBA" id="ARBA00022737"/>
    </source>
</evidence>
<evidence type="ECO:0000256" key="2">
    <source>
        <dbReference type="ARBA" id="ARBA00022803"/>
    </source>
</evidence>
<proteinExistence type="predicted"/>
<dbReference type="GO" id="GO:0051879">
    <property type="term" value="F:Hsp90 protein binding"/>
    <property type="evidence" value="ECO:0007669"/>
    <property type="project" value="TreeGrafter"/>
</dbReference>
<dbReference type="SUPFAM" id="SSF52047">
    <property type="entry name" value="RNI-like"/>
    <property type="match status" value="1"/>
</dbReference>
<dbReference type="Gene3D" id="1.25.40.10">
    <property type="entry name" value="Tetratricopeptide repeat domain"/>
    <property type="match status" value="1"/>
</dbReference>
<evidence type="ECO:0000313" key="5">
    <source>
        <dbReference type="EMBL" id="KAH8692379.1"/>
    </source>
</evidence>
<evidence type="ECO:0000259" key="4">
    <source>
        <dbReference type="PROSITE" id="PS50181"/>
    </source>
</evidence>
<reference evidence="5" key="1">
    <citation type="submission" date="2021-12" db="EMBL/GenBank/DDBJ databases">
        <title>Convergent genome expansion in fungi linked to evolution of root-endophyte symbiosis.</title>
        <authorList>
            <consortium name="DOE Joint Genome Institute"/>
            <person name="Ke Y.-H."/>
            <person name="Bonito G."/>
            <person name="Liao H.-L."/>
            <person name="Looney B."/>
            <person name="Rojas-Flechas A."/>
            <person name="Nash J."/>
            <person name="Hameed K."/>
            <person name="Schadt C."/>
            <person name="Martin F."/>
            <person name="Crous P.W."/>
            <person name="Miettinen O."/>
            <person name="Magnuson J.K."/>
            <person name="Labbe J."/>
            <person name="Jacobson D."/>
            <person name="Doktycz M.J."/>
            <person name="Veneault-Fourrey C."/>
            <person name="Kuo A."/>
            <person name="Mondo S."/>
            <person name="Calhoun S."/>
            <person name="Riley R."/>
            <person name="Ohm R."/>
            <person name="LaButti K."/>
            <person name="Andreopoulos B."/>
            <person name="Pangilinan J."/>
            <person name="Nolan M."/>
            <person name="Tritt A."/>
            <person name="Clum A."/>
            <person name="Lipzen A."/>
            <person name="Daum C."/>
            <person name="Barry K."/>
            <person name="Grigoriev I.V."/>
            <person name="Vilgalys R."/>
        </authorList>
    </citation>
    <scope>NUCLEOTIDE SEQUENCE</scope>
    <source>
        <strain evidence="5">PMI_201</strain>
    </source>
</reference>
<evidence type="ECO:0000256" key="3">
    <source>
        <dbReference type="SAM" id="MobiDB-lite"/>
    </source>
</evidence>
<dbReference type="AlphaFoldDB" id="A0AAD4KJF7"/>
<dbReference type="PANTHER" id="PTHR22904">
    <property type="entry name" value="TPR REPEAT CONTAINING PROTEIN"/>
    <property type="match status" value="1"/>
</dbReference>
<comment type="caution">
    <text evidence="5">The sequence shown here is derived from an EMBL/GenBank/DDBJ whole genome shotgun (WGS) entry which is preliminary data.</text>
</comment>
<evidence type="ECO:0000313" key="6">
    <source>
        <dbReference type="Proteomes" id="UP001201262"/>
    </source>
</evidence>
<feature type="domain" description="F-box" evidence="4">
    <location>
        <begin position="157"/>
        <end position="204"/>
    </location>
</feature>
<organism evidence="5 6">
    <name type="scientific">Talaromyces proteolyticus</name>
    <dbReference type="NCBI Taxonomy" id="1131652"/>
    <lineage>
        <taxon>Eukaryota</taxon>
        <taxon>Fungi</taxon>
        <taxon>Dikarya</taxon>
        <taxon>Ascomycota</taxon>
        <taxon>Pezizomycotina</taxon>
        <taxon>Eurotiomycetes</taxon>
        <taxon>Eurotiomycetidae</taxon>
        <taxon>Eurotiales</taxon>
        <taxon>Trichocomaceae</taxon>
        <taxon>Talaromyces</taxon>
        <taxon>Talaromyces sect. Bacilispori</taxon>
    </lineage>
</organism>
<name>A0AAD4KJF7_9EURO</name>
<dbReference type="RefSeq" id="XP_046068376.1">
    <property type="nucleotide sequence ID" value="XM_046217125.1"/>
</dbReference>
<dbReference type="SUPFAM" id="SSF48452">
    <property type="entry name" value="TPR-like"/>
    <property type="match status" value="1"/>
</dbReference>
<feature type="region of interest" description="Disordered" evidence="3">
    <location>
        <begin position="1"/>
        <end position="24"/>
    </location>
</feature>
<gene>
    <name evidence="5" type="ORF">BGW36DRAFT_387489</name>
</gene>
<accession>A0AAD4KJF7</accession>
<dbReference type="GeneID" id="70247412"/>
<dbReference type="InterPro" id="IPR032675">
    <property type="entry name" value="LRR_dom_sf"/>
</dbReference>
<dbReference type="SUPFAM" id="SSF81383">
    <property type="entry name" value="F-box domain"/>
    <property type="match status" value="1"/>
</dbReference>
<dbReference type="Gene3D" id="3.80.10.10">
    <property type="entry name" value="Ribonuclease Inhibitor"/>
    <property type="match status" value="2"/>
</dbReference>
<dbReference type="InterPro" id="IPR019734">
    <property type="entry name" value="TPR_rpt"/>
</dbReference>
<dbReference type="PROSITE" id="PS50181">
    <property type="entry name" value="FBOX"/>
    <property type="match status" value="1"/>
</dbReference>
<keyword evidence="2" id="KW-0802">TPR repeat</keyword>
<dbReference type="Proteomes" id="UP001201262">
    <property type="component" value="Unassembled WGS sequence"/>
</dbReference>
<keyword evidence="6" id="KW-1185">Reference proteome</keyword>
<dbReference type="EMBL" id="JAJTJA010000011">
    <property type="protein sequence ID" value="KAH8692379.1"/>
    <property type="molecule type" value="Genomic_DNA"/>
</dbReference>
<keyword evidence="1" id="KW-0677">Repeat</keyword>
<dbReference type="InterPro" id="IPR001810">
    <property type="entry name" value="F-box_dom"/>
</dbReference>
<protein>
    <submittedName>
        <fullName evidence="5">Leucine rich repeat domain protein</fullName>
    </submittedName>
</protein>